<protein>
    <submittedName>
        <fullName evidence="1">Uncharacterized protein</fullName>
    </submittedName>
</protein>
<accession>A0A6B9XQ04</accession>
<reference evidence="1" key="1">
    <citation type="submission" date="2019-03" db="EMBL/GenBank/DDBJ databases">
        <title>Largest Complete Mitochondrial Genome of a Gymnosperm, Sitka Spruce (Picea sitchensis), Indicates Complex Physical Structure.</title>
        <authorList>
            <person name="Jackman S.D."/>
            <person name="Coombe L."/>
            <person name="Warren R."/>
            <person name="Kirk H."/>
            <person name="Trinh E."/>
            <person name="McLeod T."/>
            <person name="Pleasance S."/>
            <person name="Pandoh P."/>
            <person name="Zhao Y."/>
            <person name="Coope R."/>
            <person name="Bousquet J."/>
            <person name="Bohlmann J.C."/>
            <person name="Jones S.J.M."/>
            <person name="Birol I."/>
        </authorList>
    </citation>
    <scope>NUCLEOTIDE SEQUENCE</scope>
    <source>
        <strain evidence="1">Q903</strain>
    </source>
</reference>
<evidence type="ECO:0000313" key="1">
    <source>
        <dbReference type="EMBL" id="QHR90084.1"/>
    </source>
</evidence>
<geneLocation type="mitochondrion" evidence="1"/>
<sequence>MLLKLLGKPYAKLNGMDLGKAHTGTGLNSLTLRWRLVTDRRIHNRYRKQNGLSGI</sequence>
<dbReference type="EMBL" id="MK697699">
    <property type="protein sequence ID" value="QHR90084.1"/>
    <property type="molecule type" value="Genomic_DNA"/>
</dbReference>
<name>A0A6B9XQ04_PICSI</name>
<keyword evidence="1" id="KW-0496">Mitochondrion</keyword>
<proteinExistence type="predicted"/>
<gene>
    <name evidence="1" type="primary">orf04130</name>
    <name evidence="1" type="ORF">Q903MT_gene4107</name>
</gene>
<organism evidence="1">
    <name type="scientific">Picea sitchensis</name>
    <name type="common">Sitka spruce</name>
    <name type="synonym">Pinus sitchensis</name>
    <dbReference type="NCBI Taxonomy" id="3332"/>
    <lineage>
        <taxon>Eukaryota</taxon>
        <taxon>Viridiplantae</taxon>
        <taxon>Streptophyta</taxon>
        <taxon>Embryophyta</taxon>
        <taxon>Tracheophyta</taxon>
        <taxon>Spermatophyta</taxon>
        <taxon>Pinopsida</taxon>
        <taxon>Pinidae</taxon>
        <taxon>Conifers I</taxon>
        <taxon>Pinales</taxon>
        <taxon>Pinaceae</taxon>
        <taxon>Picea</taxon>
    </lineage>
</organism>
<dbReference type="AlphaFoldDB" id="A0A6B9XQ04"/>